<dbReference type="SMART" id="SM00722">
    <property type="entry name" value="CASH"/>
    <property type="match status" value="1"/>
</dbReference>
<feature type="domain" description="Carbohydrate-binding/sugar hydrolysis" evidence="3">
    <location>
        <begin position="109"/>
        <end position="280"/>
    </location>
</feature>
<evidence type="ECO:0000313" key="5">
    <source>
        <dbReference type="Proteomes" id="UP000002613"/>
    </source>
</evidence>
<dbReference type="Gene3D" id="2.160.20.10">
    <property type="entry name" value="Single-stranded right-handed beta-helix, Pectin lyase-like"/>
    <property type="match status" value="1"/>
</dbReference>
<dbReference type="EMBL" id="CP001899">
    <property type="protein sequence ID" value="ADC66586.1"/>
    <property type="molecule type" value="Genomic_DNA"/>
</dbReference>
<name>D3S295_FERPA</name>
<dbReference type="Pfam" id="PF05048">
    <property type="entry name" value="NosD"/>
    <property type="match status" value="1"/>
</dbReference>
<keyword evidence="2" id="KW-1133">Transmembrane helix</keyword>
<evidence type="ECO:0000313" key="4">
    <source>
        <dbReference type="EMBL" id="ADC66586.1"/>
    </source>
</evidence>
<dbReference type="InterPro" id="IPR018466">
    <property type="entry name" value="Kre9/Knh1-like_N"/>
</dbReference>
<dbReference type="InterPro" id="IPR006626">
    <property type="entry name" value="PbH1"/>
</dbReference>
<dbReference type="InterPro" id="IPR007742">
    <property type="entry name" value="NosD_dom"/>
</dbReference>
<dbReference type="Pfam" id="PF18204">
    <property type="entry name" value="PGF-CTERM"/>
    <property type="match status" value="1"/>
</dbReference>
<evidence type="ECO:0000259" key="3">
    <source>
        <dbReference type="SMART" id="SM00722"/>
    </source>
</evidence>
<dbReference type="STRING" id="589924.Ferp_2478"/>
<dbReference type="PaxDb" id="589924-Ferp_2478"/>
<proteinExistence type="predicted"/>
<dbReference type="NCBIfam" id="TIGR04126">
    <property type="entry name" value="PGF_CTERM"/>
    <property type="match status" value="1"/>
</dbReference>
<dbReference type="GeneID" id="8780020"/>
<keyword evidence="2" id="KW-0812">Transmembrane</keyword>
<reference evidence="4 5" key="2">
    <citation type="journal article" date="2011" name="Stand. Genomic Sci.">
        <title>Complete genome sequence of Ferroglobus placidus AEDII12DO.</title>
        <authorList>
            <person name="Anderson I."/>
            <person name="Risso C."/>
            <person name="Holmes D."/>
            <person name="Lucas S."/>
            <person name="Copeland A."/>
            <person name="Lapidus A."/>
            <person name="Cheng J.F."/>
            <person name="Bruce D."/>
            <person name="Goodwin L."/>
            <person name="Pitluck S."/>
            <person name="Saunders E."/>
            <person name="Brettin T."/>
            <person name="Detter J.C."/>
            <person name="Han C."/>
            <person name="Tapia R."/>
            <person name="Larimer F."/>
            <person name="Land M."/>
            <person name="Hauser L."/>
            <person name="Woyke T."/>
            <person name="Lovley D."/>
            <person name="Kyrpides N."/>
            <person name="Ivanova N."/>
        </authorList>
    </citation>
    <scope>NUCLEOTIDE SEQUENCE [LARGE SCALE GENOMIC DNA]</scope>
    <source>
        <strain evidence="5">DSM 10642 / AEDII12DO</strain>
    </source>
</reference>
<dbReference type="RefSeq" id="WP_012966919.1">
    <property type="nucleotide sequence ID" value="NC_013849.1"/>
</dbReference>
<keyword evidence="1" id="KW-0732">Signal</keyword>
<organism evidence="4 5">
    <name type="scientific">Ferroglobus placidus (strain DSM 10642 / AEDII12DO)</name>
    <dbReference type="NCBI Taxonomy" id="589924"/>
    <lineage>
        <taxon>Archaea</taxon>
        <taxon>Methanobacteriati</taxon>
        <taxon>Methanobacteriota</taxon>
        <taxon>Archaeoglobi</taxon>
        <taxon>Archaeoglobales</taxon>
        <taxon>Archaeoglobaceae</taxon>
        <taxon>Ferroglobus</taxon>
    </lineage>
</organism>
<gene>
    <name evidence="4" type="ordered locus">Ferp_2478</name>
</gene>
<dbReference type="InterPro" id="IPR006633">
    <property type="entry name" value="Carb-bd_sugar_hydrolysis-dom"/>
</dbReference>
<evidence type="ECO:0000256" key="2">
    <source>
        <dbReference type="SAM" id="Phobius"/>
    </source>
</evidence>
<evidence type="ECO:0000256" key="1">
    <source>
        <dbReference type="ARBA" id="ARBA00022729"/>
    </source>
</evidence>
<dbReference type="eggNOG" id="arCOG03906">
    <property type="taxonomic scope" value="Archaea"/>
</dbReference>
<dbReference type="AlphaFoldDB" id="D3S295"/>
<dbReference type="eggNOG" id="arCOG02545">
    <property type="taxonomic scope" value="Archaea"/>
</dbReference>
<keyword evidence="2" id="KW-0472">Membrane</keyword>
<dbReference type="KEGG" id="fpl:Ferp_2478"/>
<dbReference type="SMART" id="SM00710">
    <property type="entry name" value="PbH1"/>
    <property type="match status" value="5"/>
</dbReference>
<keyword evidence="5" id="KW-1185">Reference proteome</keyword>
<sequence>MERKLIIKFASLLLLLGLIQTALGAQISTCTIINSPGYYELASDISASGTCILITSDHVTLDGKGHKISGNDGVGIFVVNQNPVYSYANTIKNVSIQNIVVEGFDTGIHIRGAQGVAVSKSVVTDSLSMGIHVEFSDNVLIYENEVRNSDVGIKIANTHASEIVGNRVTGCNIGIYTARYTVFDGDWPVIGLKNVYIYNNYLKNHQNIGGLASNPATDPANLENVHLNIQKTPGTNIIGGPYLGGNFYSTPSGNGYSDLCVDADVDGLCDQPFNAGYLVDKYPLTYIIAAGPDTTPELKPEKLVVVKPAEGESFCAGDEIVIEWTGGDEDWRVDLFLVDTLSLAMTPIASGIHNSGQYTWTIPANLSPGTYQIYIQEINQRDYAYGGKFFVIDCSQQETKGIEIPDCEGIIDLSTGTTGNFIPDAFGVAEDSVNDPVDWEVEGMTAYVVPPYPGWYSGPEVGSIANWITPYVNQNHNYPQGYGDFKATLKFNAPSSGKIVLYYTADDGLDLFLDGNLVDSYKVYKGFTQLKKFEANVQAGQHVITASVEDEHNVVSGFLAIGWFCPEVSKPVCEKPQIVKLQPGEKYQCGDYVFYVERISPTGFATVTVYENSQLVGTYSVNLGQTLVVGGFTIKLTETSENTVVFEVCCEEAMPSPACENWKELDLKIGEKYQCGKYTIVLDNVDYNSQKVKVAVYDSAGNLMGIYELSLGDSISQPNLVLAEITGDNSAKFKICCEEAQVECVEKRVEAIIGQKYQCGDYYFELQNVDYGNQKVTIAIYDSSGNLLSTHTLGIGDFATEGSAKIKLSMITGDNKAVFSVCCGGEKPVCEDWKELNLKIGEKYQCGDYTVVLDNVDYANNNVKVSIYDSSGNLVASQQLSAGQSITQQGIELVFDQVTGDNSARFKICCGRSGEMAVPVETITTFVPEDSEKIATPTPGETIVPAETPEEQIESTPTPIQTGPAPTPGFEAGLTLLGLLAVVYLIGRRK</sequence>
<dbReference type="GO" id="GO:0016020">
    <property type="term" value="C:membrane"/>
    <property type="evidence" value="ECO:0007669"/>
    <property type="project" value="UniProtKB-SubCell"/>
</dbReference>
<dbReference type="Pfam" id="PF10342">
    <property type="entry name" value="Kre9_KNH"/>
    <property type="match status" value="1"/>
</dbReference>
<reference evidence="5" key="1">
    <citation type="submission" date="2010-02" db="EMBL/GenBank/DDBJ databases">
        <title>Complete sequence of Ferroglobus placidus DSM 10642.</title>
        <authorList>
            <consortium name="US DOE Joint Genome Institute"/>
            <person name="Lucas S."/>
            <person name="Copeland A."/>
            <person name="Lapidus A."/>
            <person name="Cheng J.-F."/>
            <person name="Bruce D."/>
            <person name="Goodwin L."/>
            <person name="Pitluck S."/>
            <person name="Saunders E."/>
            <person name="Brettin T."/>
            <person name="Detter J.C."/>
            <person name="Han C."/>
            <person name="Tapia R."/>
            <person name="Larimer F."/>
            <person name="Land M."/>
            <person name="Hauser L."/>
            <person name="Kyrpides N."/>
            <person name="Ivanova N."/>
            <person name="Holmes D."/>
            <person name="Lovley D."/>
            <person name="Kyrpides N."/>
            <person name="Anderson I.J."/>
            <person name="Woyke T."/>
        </authorList>
    </citation>
    <scope>NUCLEOTIDE SEQUENCE [LARGE SCALE GENOMIC DNA]</scope>
    <source>
        <strain evidence="5">DSM 10642 / AEDII12DO</strain>
    </source>
</reference>
<dbReference type="InterPro" id="IPR012334">
    <property type="entry name" value="Pectin_lyas_fold"/>
</dbReference>
<dbReference type="SUPFAM" id="SSF51126">
    <property type="entry name" value="Pectin lyase-like"/>
    <property type="match status" value="1"/>
</dbReference>
<accession>D3S295</accession>
<dbReference type="Proteomes" id="UP000002613">
    <property type="component" value="Chromosome"/>
</dbReference>
<dbReference type="InterPro" id="IPR011050">
    <property type="entry name" value="Pectin_lyase_fold/virulence"/>
</dbReference>
<dbReference type="HOGENOM" id="CLU_301611_0_0_2"/>
<feature type="transmembrane region" description="Helical" evidence="2">
    <location>
        <begin position="969"/>
        <end position="987"/>
    </location>
</feature>
<dbReference type="InterPro" id="IPR026371">
    <property type="entry name" value="PGF_CTERM"/>
</dbReference>
<protein>
    <recommendedName>
        <fullName evidence="3">Carbohydrate-binding/sugar hydrolysis domain-containing protein</fullName>
    </recommendedName>
</protein>